<dbReference type="Pfam" id="PF17862">
    <property type="entry name" value="AAA_lid_3"/>
    <property type="match status" value="1"/>
</dbReference>
<dbReference type="PANTHER" id="PTHR45644">
    <property type="entry name" value="AAA ATPASE, PUTATIVE (AFU_ORTHOLOGUE AFUA_2G12920)-RELATED-RELATED"/>
    <property type="match status" value="1"/>
</dbReference>
<feature type="region of interest" description="Disordered" evidence="5">
    <location>
        <begin position="630"/>
        <end position="652"/>
    </location>
</feature>
<dbReference type="InterPro" id="IPR003959">
    <property type="entry name" value="ATPase_AAA_core"/>
</dbReference>
<dbReference type="InterPro" id="IPR041569">
    <property type="entry name" value="AAA_lid_3"/>
</dbReference>
<protein>
    <recommendedName>
        <fullName evidence="6">AAA+ ATPase domain-containing protein</fullName>
    </recommendedName>
</protein>
<keyword evidence="8" id="KW-1185">Reference proteome</keyword>
<dbReference type="InterPro" id="IPR027417">
    <property type="entry name" value="P-loop_NTPase"/>
</dbReference>
<dbReference type="GeneID" id="28842887"/>
<keyword evidence="3" id="KW-0472">Membrane</keyword>
<dbReference type="STRING" id="342668.A0A1B8G905"/>
<dbReference type="SMART" id="SM00382">
    <property type="entry name" value="AAA"/>
    <property type="match status" value="1"/>
</dbReference>
<dbReference type="RefSeq" id="XP_018126014.1">
    <property type="nucleotide sequence ID" value="XM_018278914.2"/>
</dbReference>
<dbReference type="PANTHER" id="PTHR45644:SF56">
    <property type="entry name" value="AAA ATPASE, PUTATIVE (AFU_ORTHOLOGUE AFUA_2G12920)-RELATED"/>
    <property type="match status" value="1"/>
</dbReference>
<dbReference type="InterPro" id="IPR056027">
    <property type="entry name" value="DUF7608"/>
</dbReference>
<accession>A0A1B8G905</accession>
<feature type="region of interest" description="Disordered" evidence="5">
    <location>
        <begin position="974"/>
        <end position="997"/>
    </location>
</feature>
<dbReference type="GO" id="GO:0016887">
    <property type="term" value="F:ATP hydrolysis activity"/>
    <property type="evidence" value="ECO:0007669"/>
    <property type="project" value="InterPro"/>
</dbReference>
<dbReference type="InterPro" id="IPR051701">
    <property type="entry name" value="Mito_OM_Translocase_MSP1"/>
</dbReference>
<dbReference type="SUPFAM" id="SSF52540">
    <property type="entry name" value="P-loop containing nucleoside triphosphate hydrolases"/>
    <property type="match status" value="1"/>
</dbReference>
<keyword evidence="3" id="KW-1000">Mitochondrion outer membrane</keyword>
<sequence length="1009" mass="110156">MHAAAWGALRTTRRPQLWRTSCRVVAGVRRPLPSSSARNFHRSAIAYRIPDDNPADDPKKGGGEGGPKITAEEESAAPGDAAAGEPVVAKTDTATSGQRTKRGDYGSAARRANRNVRVKEVPPIVLPEWFLENNVRPSGAKDNVERILLLEDRTAPEKEQESVESATIKTGDEPAPLPEETVADSELGSDGKVRYSMKNIVFQELQSNIEALLSIRPPKGVDPKEVIRPDILLQCPQRDASGFMNQVVDTVAFKLNADVVRLDPDDIAQIVGEYMGENLAWTPCTTSLLGYELDKVGRYEEEMNRGEEEDDLEMDEVEDPQKPELPSLSALTSALKAGSSKLRGLTIIPGAGAQRSLSKPMSFDELFGQGPNQSRTRSTSSSESWSNFKLTAALEALVDASYNTAAKSTSATTSTDPSSAETPPPKPTIIQINQYKEMGKIDAGINILKMLRDIVKKRWLEGRHIAIIGTTTAGDPVPATTLDSIVQLQSDVVFGDQRTIMVTPAKTQDMEALKIDEKHRNRRVNIRHLKDMVSKLSNGEAAPLIDNIVENFLSTRNVAPPSEPQVWSDLHTKMVEDLEESIWPYPRVHRLATVMIGSSSIDLTHAGNSSLLAAYDIIDASDEEKALWMKKDDRKKSSTTTSSSKDSLADQKRRQIKVNATLREKKLLGGVVHPENIKVTFSDVRAPADTIDALKTLTSLSLVRPEAFSYGVLAKDKIPGVLLYGPPGTGKTMLAKALAKESDTTVLEVSGSEIYDKYVGEGEKNVKAVFSLAKKLAPCIVFIDEADAIFGDRGAGSQRTSHREIINEFLREWDGMNDLSAFIMVATNRPFDLDEAILRRLPRRLLIDLPVEADREAILKIHLQGEDLEDSVDLAALAANTPFYSGSDLKNLSVAAALACVREETTTATAAAASSAAAGEDVSALSKNLSYPAKRTIGKRHFDIAIQEISASVSEDMATLAAIRKFDERYGDRKGRKKKTAMGFGREREGVDEEGARVRQREVGRGVGI</sequence>
<dbReference type="InterPro" id="IPR003593">
    <property type="entry name" value="AAA+_ATPase"/>
</dbReference>
<dbReference type="Pfam" id="PF24581">
    <property type="entry name" value="DUF7608"/>
    <property type="match status" value="1"/>
</dbReference>
<evidence type="ECO:0000256" key="3">
    <source>
        <dbReference type="ARBA" id="ARBA00022787"/>
    </source>
</evidence>
<feature type="region of interest" description="Disordered" evidence="5">
    <location>
        <begin position="155"/>
        <end position="185"/>
    </location>
</feature>
<keyword evidence="3" id="KW-0496">Mitochondrion</keyword>
<name>A0A1B8G905_9PEZI</name>
<evidence type="ECO:0000259" key="6">
    <source>
        <dbReference type="SMART" id="SM00382"/>
    </source>
</evidence>
<dbReference type="GO" id="GO:0005741">
    <property type="term" value="C:mitochondrial outer membrane"/>
    <property type="evidence" value="ECO:0007669"/>
    <property type="project" value="UniProtKB-SubCell"/>
</dbReference>
<evidence type="ECO:0000313" key="7">
    <source>
        <dbReference type="EMBL" id="OBT92281.1"/>
    </source>
</evidence>
<reference evidence="7 8" key="1">
    <citation type="submission" date="2016-03" db="EMBL/GenBank/DDBJ databases">
        <title>Comparative genomics of Pseudogymnoascus destructans, the fungus causing white-nose syndrome of bats.</title>
        <authorList>
            <person name="Palmer J.M."/>
            <person name="Drees K.P."/>
            <person name="Foster J.T."/>
            <person name="Lindner D.L."/>
        </authorList>
    </citation>
    <scope>NUCLEOTIDE SEQUENCE [LARGE SCALE GENOMIC DNA]</scope>
    <source>
        <strain evidence="7 8">UAMH 10579</strain>
    </source>
</reference>
<evidence type="ECO:0000256" key="5">
    <source>
        <dbReference type="SAM" id="MobiDB-lite"/>
    </source>
</evidence>
<feature type="compositionally biased region" description="Low complexity" evidence="5">
    <location>
        <begin position="408"/>
        <end position="421"/>
    </location>
</feature>
<evidence type="ECO:0000256" key="4">
    <source>
        <dbReference type="ARBA" id="ARBA00022840"/>
    </source>
</evidence>
<feature type="domain" description="AAA+ ATPase" evidence="6">
    <location>
        <begin position="717"/>
        <end position="851"/>
    </location>
</feature>
<reference evidence="8" key="2">
    <citation type="journal article" date="2018" name="Nat. Commun.">
        <title>Extreme sensitivity to ultraviolet light in the fungal pathogen causing white-nose syndrome of bats.</title>
        <authorList>
            <person name="Palmer J.M."/>
            <person name="Drees K.P."/>
            <person name="Foster J.T."/>
            <person name="Lindner D.L."/>
        </authorList>
    </citation>
    <scope>NUCLEOTIDE SEQUENCE [LARGE SCALE GENOMIC DNA]</scope>
    <source>
        <strain evidence="8">UAMH 10579</strain>
    </source>
</reference>
<dbReference type="Proteomes" id="UP000091956">
    <property type="component" value="Unassembled WGS sequence"/>
</dbReference>
<comment type="subcellular location">
    <subcellularLocation>
        <location evidence="1">Mitochondrion outer membrane</location>
        <topology evidence="1">Single-pass membrane protein</topology>
    </subcellularLocation>
</comment>
<feature type="compositionally biased region" description="Acidic residues" evidence="5">
    <location>
        <begin position="307"/>
        <end position="318"/>
    </location>
</feature>
<dbReference type="AlphaFoldDB" id="A0A1B8G905"/>
<organism evidence="7 8">
    <name type="scientific">Pseudogymnoascus verrucosus</name>
    <dbReference type="NCBI Taxonomy" id="342668"/>
    <lineage>
        <taxon>Eukaryota</taxon>
        <taxon>Fungi</taxon>
        <taxon>Dikarya</taxon>
        <taxon>Ascomycota</taxon>
        <taxon>Pezizomycotina</taxon>
        <taxon>Leotiomycetes</taxon>
        <taxon>Thelebolales</taxon>
        <taxon>Thelebolaceae</taxon>
        <taxon>Pseudogymnoascus</taxon>
    </lineage>
</organism>
<evidence type="ECO:0000313" key="8">
    <source>
        <dbReference type="Proteomes" id="UP000091956"/>
    </source>
</evidence>
<evidence type="ECO:0000256" key="1">
    <source>
        <dbReference type="ARBA" id="ARBA00004572"/>
    </source>
</evidence>
<feature type="region of interest" description="Disordered" evidence="5">
    <location>
        <begin position="408"/>
        <end position="427"/>
    </location>
</feature>
<keyword evidence="4" id="KW-0067">ATP-binding</keyword>
<keyword evidence="2" id="KW-0547">Nucleotide-binding</keyword>
<proteinExistence type="predicted"/>
<feature type="region of interest" description="Disordered" evidence="5">
    <location>
        <begin position="303"/>
        <end position="324"/>
    </location>
</feature>
<dbReference type="Gene3D" id="1.10.8.60">
    <property type="match status" value="1"/>
</dbReference>
<dbReference type="Pfam" id="PF00004">
    <property type="entry name" value="AAA"/>
    <property type="match status" value="1"/>
</dbReference>
<feature type="compositionally biased region" description="Basic and acidic residues" evidence="5">
    <location>
        <begin position="985"/>
        <end position="997"/>
    </location>
</feature>
<feature type="region of interest" description="Disordered" evidence="5">
    <location>
        <begin position="44"/>
        <end position="111"/>
    </location>
</feature>
<gene>
    <name evidence="7" type="ORF">VE01_09501</name>
</gene>
<feature type="region of interest" description="Disordered" evidence="5">
    <location>
        <begin position="362"/>
        <end position="382"/>
    </location>
</feature>
<dbReference type="Gene3D" id="3.40.50.300">
    <property type="entry name" value="P-loop containing nucleotide triphosphate hydrolases"/>
    <property type="match status" value="1"/>
</dbReference>
<dbReference type="EMBL" id="KV460270">
    <property type="protein sequence ID" value="OBT92281.1"/>
    <property type="molecule type" value="Genomic_DNA"/>
</dbReference>
<dbReference type="OrthoDB" id="39734at2759"/>
<dbReference type="GO" id="GO:0005524">
    <property type="term" value="F:ATP binding"/>
    <property type="evidence" value="ECO:0007669"/>
    <property type="project" value="UniProtKB-KW"/>
</dbReference>
<evidence type="ECO:0000256" key="2">
    <source>
        <dbReference type="ARBA" id="ARBA00022741"/>
    </source>
</evidence>